<organism evidence="2 3">
    <name type="scientific">Asanoa ishikariensis</name>
    <dbReference type="NCBI Taxonomy" id="137265"/>
    <lineage>
        <taxon>Bacteria</taxon>
        <taxon>Bacillati</taxon>
        <taxon>Actinomycetota</taxon>
        <taxon>Actinomycetes</taxon>
        <taxon>Micromonosporales</taxon>
        <taxon>Micromonosporaceae</taxon>
        <taxon>Asanoa</taxon>
    </lineage>
</organism>
<accession>A0A1H3SZU4</accession>
<dbReference type="PROSITE" id="PS51257">
    <property type="entry name" value="PROKAR_LIPOPROTEIN"/>
    <property type="match status" value="1"/>
</dbReference>
<dbReference type="AlphaFoldDB" id="A0A1H3SZU4"/>
<reference evidence="3" key="1">
    <citation type="submission" date="2016-10" db="EMBL/GenBank/DDBJ databases">
        <authorList>
            <person name="Varghese N."/>
            <person name="Submissions S."/>
        </authorList>
    </citation>
    <scope>NUCLEOTIDE SEQUENCE [LARGE SCALE GENOMIC DNA]</scope>
    <source>
        <strain evidence="3">DSM 44718</strain>
    </source>
</reference>
<evidence type="ECO:0000256" key="1">
    <source>
        <dbReference type="SAM" id="SignalP"/>
    </source>
</evidence>
<dbReference type="RefSeq" id="WP_090798016.1">
    <property type="nucleotide sequence ID" value="NZ_BOND01000004.1"/>
</dbReference>
<dbReference type="STRING" id="137265.SAMN05421684_4991"/>
<evidence type="ECO:0000313" key="2">
    <source>
        <dbReference type="EMBL" id="SDZ43474.1"/>
    </source>
</evidence>
<dbReference type="Proteomes" id="UP000199632">
    <property type="component" value="Unassembled WGS sequence"/>
</dbReference>
<gene>
    <name evidence="2" type="ORF">SAMN05421684_4991</name>
</gene>
<dbReference type="EMBL" id="FNQB01000003">
    <property type="protein sequence ID" value="SDZ43474.1"/>
    <property type="molecule type" value="Genomic_DNA"/>
</dbReference>
<feature type="chain" id="PRO_5039494275" evidence="1">
    <location>
        <begin position="21"/>
        <end position="412"/>
    </location>
</feature>
<dbReference type="OrthoDB" id="3454650at2"/>
<protein>
    <submittedName>
        <fullName evidence="2">Uncharacterized protein</fullName>
    </submittedName>
</protein>
<keyword evidence="1" id="KW-0732">Signal</keyword>
<evidence type="ECO:0000313" key="3">
    <source>
        <dbReference type="Proteomes" id="UP000199632"/>
    </source>
</evidence>
<sequence>MRKIAAALAAVLLVSGCTGTGTSPSQPVPASPTGSPEVVVTAPPPTWRLARLPELGGPTSALWDVVSVDATHAWAVGSESYSPEKPDDTGKPLILQRDGTGWTRAALPPIAWHGGFNLVAADSPTDVWVVGNESAPSPDDQVAHVLHYDGTAWREVPFPQGSKGYSLITGLTVVGGHAWLVGNDQSDVLIEEWDGRSWRSHRSPAECRTGGTSFGGMPNFCNFTAIKAFGPNDIWAAGNGAWKGFKGPLLFRWNGSGWRTVQVGINNQETAFNALSGRSPGELWAVGEHGLAVRGGGKSFEVLRDAPDGPQPDVATDPAGRAWLTRTSLEPKADLVTYNERGWVSERAPQPPDAIGMSLNAITASPDSTTMFAVGSADLPTTPRYVRAVLLEYVAAPLPAPLPTPLPASSLL</sequence>
<proteinExistence type="predicted"/>
<dbReference type="SUPFAM" id="SSF63829">
    <property type="entry name" value="Calcium-dependent phosphotriesterase"/>
    <property type="match status" value="1"/>
</dbReference>
<name>A0A1H3SZU4_9ACTN</name>
<keyword evidence="3" id="KW-1185">Reference proteome</keyword>
<feature type="signal peptide" evidence="1">
    <location>
        <begin position="1"/>
        <end position="20"/>
    </location>
</feature>